<reference evidence="3 4" key="1">
    <citation type="submission" date="2023-03" db="EMBL/GenBank/DDBJ databases">
        <title>WGS of Gossypium arboreum.</title>
        <authorList>
            <person name="Yu D."/>
        </authorList>
    </citation>
    <scope>NUCLEOTIDE SEQUENCE [LARGE SCALE GENOMIC DNA]</scope>
    <source>
        <tissue evidence="3">Leaf</tissue>
    </source>
</reference>
<comment type="caution">
    <text evidence="3">The sequence shown here is derived from an EMBL/GenBank/DDBJ whole genome shotgun (WGS) entry which is preliminary data.</text>
</comment>
<evidence type="ECO:0000256" key="2">
    <source>
        <dbReference type="SAM" id="Phobius"/>
    </source>
</evidence>
<keyword evidence="2" id="KW-0472">Membrane</keyword>
<name>A0ABR0PJ32_GOSAR</name>
<evidence type="ECO:0000256" key="1">
    <source>
        <dbReference type="SAM" id="MobiDB-lite"/>
    </source>
</evidence>
<feature type="compositionally biased region" description="Pro residues" evidence="1">
    <location>
        <begin position="59"/>
        <end position="68"/>
    </location>
</feature>
<proteinExistence type="predicted"/>
<keyword evidence="2" id="KW-1133">Transmembrane helix</keyword>
<evidence type="ECO:0000313" key="4">
    <source>
        <dbReference type="Proteomes" id="UP001358586"/>
    </source>
</evidence>
<dbReference type="EMBL" id="JARKNE010000006">
    <property type="protein sequence ID" value="KAK5824420.1"/>
    <property type="molecule type" value="Genomic_DNA"/>
</dbReference>
<keyword evidence="2" id="KW-0812">Transmembrane</keyword>
<feature type="transmembrane region" description="Helical" evidence="2">
    <location>
        <begin position="12"/>
        <end position="29"/>
    </location>
</feature>
<feature type="region of interest" description="Disordered" evidence="1">
    <location>
        <begin position="51"/>
        <end position="74"/>
    </location>
</feature>
<dbReference type="Proteomes" id="UP001358586">
    <property type="component" value="Chromosome 6"/>
</dbReference>
<sequence length="147" mass="16250">MAEVVCHNINRLLLSASLSFCLLVLYLSSPLKYQSKLTILFSTFPPNSHIKTSQETAPSSPPLPPPSAASPAPLTSLNATTGGNAITRPNKVRNIEQYHKLIFVFISLIYVNAYWVISSLFDLVIWVEKEQFGESRRGFGQSTSGYT</sequence>
<protein>
    <submittedName>
        <fullName evidence="3">Uncharacterized protein</fullName>
    </submittedName>
</protein>
<keyword evidence="4" id="KW-1185">Reference proteome</keyword>
<evidence type="ECO:0000313" key="3">
    <source>
        <dbReference type="EMBL" id="KAK5824420.1"/>
    </source>
</evidence>
<accession>A0ABR0PJ32</accession>
<gene>
    <name evidence="3" type="ORF">PVK06_019192</name>
</gene>
<organism evidence="3 4">
    <name type="scientific">Gossypium arboreum</name>
    <name type="common">Tree cotton</name>
    <name type="synonym">Gossypium nanking</name>
    <dbReference type="NCBI Taxonomy" id="29729"/>
    <lineage>
        <taxon>Eukaryota</taxon>
        <taxon>Viridiplantae</taxon>
        <taxon>Streptophyta</taxon>
        <taxon>Embryophyta</taxon>
        <taxon>Tracheophyta</taxon>
        <taxon>Spermatophyta</taxon>
        <taxon>Magnoliopsida</taxon>
        <taxon>eudicotyledons</taxon>
        <taxon>Gunneridae</taxon>
        <taxon>Pentapetalae</taxon>
        <taxon>rosids</taxon>
        <taxon>malvids</taxon>
        <taxon>Malvales</taxon>
        <taxon>Malvaceae</taxon>
        <taxon>Malvoideae</taxon>
        <taxon>Gossypium</taxon>
    </lineage>
</organism>
<feature type="transmembrane region" description="Helical" evidence="2">
    <location>
        <begin position="101"/>
        <end position="127"/>
    </location>
</feature>